<feature type="domain" description="Alpha-D-phosphohexomutase alpha/beta/alpha" evidence="4">
    <location>
        <begin position="53"/>
        <end position="168"/>
    </location>
</feature>
<evidence type="ECO:0000313" key="6">
    <source>
        <dbReference type="Proteomes" id="UP001157733"/>
    </source>
</evidence>
<evidence type="ECO:0000256" key="3">
    <source>
        <dbReference type="ARBA" id="ARBA00022553"/>
    </source>
</evidence>
<evidence type="ECO:0000259" key="4">
    <source>
        <dbReference type="Pfam" id="PF02878"/>
    </source>
</evidence>
<dbReference type="PROSITE" id="PS00710">
    <property type="entry name" value="PGM_PMM"/>
    <property type="match status" value="1"/>
</dbReference>
<evidence type="ECO:0000256" key="1">
    <source>
        <dbReference type="ARBA" id="ARBA00001946"/>
    </source>
</evidence>
<dbReference type="GO" id="GO:0008966">
    <property type="term" value="F:phosphoglucosamine mutase activity"/>
    <property type="evidence" value="ECO:0007669"/>
    <property type="project" value="UniProtKB-EC"/>
</dbReference>
<keyword evidence="5" id="KW-0413">Isomerase</keyword>
<accession>A0ABM9HAJ6</accession>
<dbReference type="Pfam" id="PF02878">
    <property type="entry name" value="PGM_PMM_I"/>
    <property type="match status" value="1"/>
</dbReference>
<dbReference type="PRINTS" id="PR00509">
    <property type="entry name" value="PGMPMM"/>
</dbReference>
<protein>
    <submittedName>
        <fullName evidence="5">Phosphoglucosamine mutase</fullName>
        <ecNumber evidence="5">5.4.2.10</ecNumber>
    </submittedName>
</protein>
<dbReference type="EMBL" id="OX336137">
    <property type="protein sequence ID" value="CAI2717157.1"/>
    <property type="molecule type" value="Genomic_DNA"/>
</dbReference>
<organism evidence="5 6">
    <name type="scientific">Nitrospina watsonii</name>
    <dbReference type="NCBI Taxonomy" id="1323948"/>
    <lineage>
        <taxon>Bacteria</taxon>
        <taxon>Pseudomonadati</taxon>
        <taxon>Nitrospinota/Tectimicrobiota group</taxon>
        <taxon>Nitrospinota</taxon>
        <taxon>Nitrospinia</taxon>
        <taxon>Nitrospinales</taxon>
        <taxon>Nitrospinaceae</taxon>
        <taxon>Nitrospina</taxon>
    </lineage>
</organism>
<dbReference type="EC" id="5.4.2.10" evidence="5"/>
<dbReference type="InterPro" id="IPR005844">
    <property type="entry name" value="A-D-PHexomutase_a/b/a-I"/>
</dbReference>
<keyword evidence="6" id="KW-1185">Reference proteome</keyword>
<dbReference type="InterPro" id="IPR016066">
    <property type="entry name" value="A-D-PHexomutase_CS"/>
</dbReference>
<comment type="similarity">
    <text evidence="2">Belongs to the phosphohexose mutase family.</text>
</comment>
<keyword evidence="3" id="KW-0597">Phosphoprotein</keyword>
<gene>
    <name evidence="5" type="ORF">NSPWAT_0298</name>
</gene>
<name>A0ABM9HAJ6_9BACT</name>
<dbReference type="PANTHER" id="PTHR42946:SF1">
    <property type="entry name" value="PHOSPHOGLUCOMUTASE (ALPHA-D-GLUCOSE-1,6-BISPHOSPHATE-DEPENDENT)"/>
    <property type="match status" value="1"/>
</dbReference>
<evidence type="ECO:0000256" key="2">
    <source>
        <dbReference type="ARBA" id="ARBA00010231"/>
    </source>
</evidence>
<dbReference type="InterPro" id="IPR016055">
    <property type="entry name" value="A-D-PHexomutase_a/b/a-I/II/III"/>
</dbReference>
<dbReference type="PANTHER" id="PTHR42946">
    <property type="entry name" value="PHOSPHOHEXOSE MUTASE"/>
    <property type="match status" value="1"/>
</dbReference>
<proteinExistence type="inferred from homology"/>
<dbReference type="InterPro" id="IPR005841">
    <property type="entry name" value="Alpha-D-phosphohexomutase_SF"/>
</dbReference>
<comment type="cofactor">
    <cofactor evidence="1">
        <name>Mg(2+)</name>
        <dbReference type="ChEBI" id="CHEBI:18420"/>
    </cofactor>
</comment>
<reference evidence="5 6" key="1">
    <citation type="submission" date="2022-09" db="EMBL/GenBank/DDBJ databases">
        <authorList>
            <person name="Kop L."/>
        </authorList>
    </citation>
    <scope>NUCLEOTIDE SEQUENCE [LARGE SCALE GENOMIC DNA]</scope>
    <source>
        <strain evidence="5 6">347</strain>
    </source>
</reference>
<dbReference type="Proteomes" id="UP001157733">
    <property type="component" value="Chromosome"/>
</dbReference>
<dbReference type="SUPFAM" id="SSF53738">
    <property type="entry name" value="Phosphoglucomutase, first 3 domains"/>
    <property type="match status" value="1"/>
</dbReference>
<sequence length="706" mass="77767">MNTRTQIMPKPSKAKNQFRIQGTDGIRREVRLASDPSLKNLTPQQAFLEQGVITDLFMEQYAYAHVQTVLATHRPKSRAVFAVGWDPRDVSGHFTEAVVRGIRKAGAAAHVLGLVPTPLVPLYLQFANADGGFMVTASHNPKDQNGIKIFLAHRGMKLLPDNDVALTEALLATPSLKSKPLTGKRQDRHDAACDLFLKFSLDPENSWIEAAPSLRHIIVVVDPANGALTGLAARAFRRAGFGKVIEVNNRLDGNVNLNSGVADLEGHRILTADSIDAKSGTFRKHKAVGTLFKLGRQHRDSIKNGTRRVAGAVFDADGDRFYRLDYHPSKDCLLVSSGDETAYFQAAHLLKQDPDTYRNAAYIHTVESDLNTGLAAEALGLKRQLSAVGDKWVLYRIAMMIAHTRIQSLPAKQKAPLQKKLKTLQADGRFDVAQFEALENEIDRVRAGQPEVTLPLPFAVGSEETGHNITVGWLDTEAGARIPVFCGNGLKSALNTFAATEALLGAHSVKRYYTSLEKPYPPGFKATLYAYYVKQEEFHVGSAVWKRVLRLVRKEATARDFRCKTLRFAEDADMLYVAMTSAQGREAAVFVRNSGTENKIGVNLRGAKQDATALKAIGESVLRLLMQMLKDSAHPLHAIEQDLLSRMAVKPLAASALRMDGASRKGDASRKDDASRVLREMGKQQLVRLTAKGFVLTPRGKWYINH</sequence>
<dbReference type="InterPro" id="IPR050060">
    <property type="entry name" value="Phosphoglucosamine_mutase"/>
</dbReference>
<dbReference type="Gene3D" id="3.40.120.10">
    <property type="entry name" value="Alpha-D-Glucose-1,6-Bisphosphate, subunit A, domain 3"/>
    <property type="match status" value="2"/>
</dbReference>
<evidence type="ECO:0000313" key="5">
    <source>
        <dbReference type="EMBL" id="CAI2717157.1"/>
    </source>
</evidence>